<dbReference type="AlphaFoldDB" id="A0AA45WK54"/>
<feature type="region of interest" description="Interaction with DNA" evidence="8">
    <location>
        <begin position="166"/>
        <end position="171"/>
    </location>
</feature>
<dbReference type="SUPFAM" id="SSF56712">
    <property type="entry name" value="Prokaryotic type I DNA topoisomerase"/>
    <property type="match status" value="1"/>
</dbReference>
<feature type="site" description="Interaction with DNA" evidence="8">
    <location>
        <position position="146"/>
    </location>
</feature>
<feature type="site" description="Interaction with DNA" evidence="8">
    <location>
        <position position="297"/>
    </location>
</feature>
<evidence type="ECO:0000259" key="10">
    <source>
        <dbReference type="PROSITE" id="PS52039"/>
    </source>
</evidence>
<dbReference type="NCBIfam" id="TIGR01051">
    <property type="entry name" value="topA_bact"/>
    <property type="match status" value="1"/>
</dbReference>
<feature type="site" description="Interaction with DNA" evidence="8">
    <location>
        <position position="34"/>
    </location>
</feature>
<dbReference type="Pfam" id="PF01751">
    <property type="entry name" value="Toprim"/>
    <property type="match status" value="1"/>
</dbReference>
<dbReference type="RefSeq" id="WP_265134527.1">
    <property type="nucleotide sequence ID" value="NZ_FXTX01000004.1"/>
</dbReference>
<feature type="site" description="Interaction with DNA" evidence="8">
    <location>
        <position position="487"/>
    </location>
</feature>
<dbReference type="SMART" id="SM00436">
    <property type="entry name" value="TOP1Bc"/>
    <property type="match status" value="1"/>
</dbReference>
<dbReference type="SMART" id="SM00437">
    <property type="entry name" value="TOP1Ac"/>
    <property type="match status" value="1"/>
</dbReference>
<dbReference type="Gene3D" id="2.70.20.10">
    <property type="entry name" value="Topoisomerase I, domain 3"/>
    <property type="match status" value="1"/>
</dbReference>
<feature type="site" description="Interaction with DNA" evidence="8">
    <location>
        <position position="142"/>
    </location>
</feature>
<protein>
    <recommendedName>
        <fullName evidence="8">DNA topoisomerase 1</fullName>
        <ecNumber evidence="8">5.6.2.1</ecNumber>
    </recommendedName>
    <alternativeName>
        <fullName evidence="8">DNA topoisomerase I</fullName>
    </alternativeName>
</protein>
<dbReference type="InterPro" id="IPR005733">
    <property type="entry name" value="TopoI_bac-type"/>
</dbReference>
<organism evidence="11 12">
    <name type="scientific">Venenivibrio stagnispumantis</name>
    <dbReference type="NCBI Taxonomy" id="407998"/>
    <lineage>
        <taxon>Bacteria</taxon>
        <taxon>Pseudomonadati</taxon>
        <taxon>Aquificota</taxon>
        <taxon>Aquificia</taxon>
        <taxon>Aquificales</taxon>
        <taxon>Hydrogenothermaceae</taxon>
        <taxon>Venenivibrio</taxon>
    </lineage>
</organism>
<keyword evidence="4" id="KW-0460">Magnesium</keyword>
<dbReference type="InterPro" id="IPR003602">
    <property type="entry name" value="Topo_IA_DNA-bd_dom"/>
</dbReference>
<dbReference type="PANTHER" id="PTHR42785:SF1">
    <property type="entry name" value="DNA TOPOISOMERASE"/>
    <property type="match status" value="1"/>
</dbReference>
<dbReference type="PROSITE" id="PS50880">
    <property type="entry name" value="TOPRIM"/>
    <property type="match status" value="1"/>
</dbReference>
<comment type="function">
    <text evidence="8">Releases the supercoiling and torsional tension of DNA, which is introduced during the DNA replication and transcription, by transiently cleaving and rejoining one strand of the DNA duplex. Introduces a single-strand break via transesterification at a target site in duplex DNA. The scissile phosphodiester is attacked by the catalytic tyrosine of the enzyme, resulting in the formation of a DNA-(5'-phosphotyrosyl)-enzyme intermediate and the expulsion of a 3'-OH DNA strand. The free DNA strand then undergoes passage around the unbroken strand, thus removing DNA supercoils. Finally, in the religation step, the DNA 3'-OH attacks the covalent intermediate to expel the active-site tyrosine and restore the DNA phosphodiester backbone.</text>
</comment>
<keyword evidence="7 8" id="KW-0413">Isomerase</keyword>
<dbReference type="InterPro" id="IPR028612">
    <property type="entry name" value="Topoisom_1_IA"/>
</dbReference>
<dbReference type="EMBL" id="FXTX01000004">
    <property type="protein sequence ID" value="SMP06033.1"/>
    <property type="molecule type" value="Genomic_DNA"/>
</dbReference>
<keyword evidence="3" id="KW-0479">Metal-binding</keyword>
<dbReference type="InterPro" id="IPR000380">
    <property type="entry name" value="Topo_IA"/>
</dbReference>
<evidence type="ECO:0000256" key="8">
    <source>
        <dbReference type="HAMAP-Rule" id="MF_00952"/>
    </source>
</evidence>
<dbReference type="GO" id="GO:0003917">
    <property type="term" value="F:DNA topoisomerase type I (single strand cut, ATP-independent) activity"/>
    <property type="evidence" value="ECO:0007669"/>
    <property type="project" value="UniProtKB-UniRule"/>
</dbReference>
<dbReference type="Pfam" id="PF01131">
    <property type="entry name" value="Topoisom_bac"/>
    <property type="match status" value="1"/>
</dbReference>
<dbReference type="InterPro" id="IPR003601">
    <property type="entry name" value="Topo_IA_2"/>
</dbReference>
<evidence type="ECO:0000256" key="5">
    <source>
        <dbReference type="ARBA" id="ARBA00023029"/>
    </source>
</evidence>
<evidence type="ECO:0000313" key="11">
    <source>
        <dbReference type="EMBL" id="SMP06033.1"/>
    </source>
</evidence>
<sequence length="684" mass="79458">MSKNKIVIVESPKKAKEIQKFLGKDFIVEATIGHFKDLPEDELAVDLESFEPKFVIKSKKHKDILSKIKKIAENSEVIIATDPDREGYAIGYFMFEELKKKTKDIKRAEFHEITKEHIQENIKNALPFEKTNFGLFNAFLGRRVGDRIVGYIISPVASREIGGRYSVGRVQSPAVRLIIEREREIQSFIPKAYYLINTTLTKSNIDFNAFYTENKKSIESSKIEDKEVAEKIYNQIKEEKFAIVEKIEKKEIKKSPKAPFTTSTLQQTANSQLGFSPEKTMQLAQDLFEAGLITYHRTDSTRISEKAIIGIRELIKQLFSENYLPKNPRQYKSKNTQADAHEAIRITNFVDIKEQENLIKEKGLTNDHFKLLKLIYERTLACQMADAIFDRTNVWLKIGDYTFGTSGSILRFSGYKAIYEDEEKEETIKLPSLEKGEKVEIKDIKIEEKWTKPPARYTEGSLIKKLEELGIGRPSTYATIIKTIKDRGYVIKEGNSLKPTENAFHLIDYLNQKYHWVIDYEFTKKMEDFLDEVEENKKNWKDFVKQLYEKSKPTKINGVSKKMLDYALDLAKKHNIDITDILEHPEKIKEFINQYADNKPSEKQIAYAKSLAEKTGLKLDDKILQDKKAIKKWIDKAKKEAMKNYNLSEKQKNILIKAGKEDLLQNPEKALKWLNSYLKKYKKK</sequence>
<feature type="site" description="Interaction with DNA" evidence="8">
    <location>
        <position position="143"/>
    </location>
</feature>
<dbReference type="EC" id="5.6.2.1" evidence="8"/>
<evidence type="ECO:0000256" key="2">
    <source>
        <dbReference type="ARBA" id="ARBA00009446"/>
    </source>
</evidence>
<dbReference type="PRINTS" id="PR00417">
    <property type="entry name" value="PRTPISMRASEI"/>
</dbReference>
<comment type="catalytic activity">
    <reaction evidence="1 8">
        <text>ATP-independent breakage of single-stranded DNA, followed by passage and rejoining.</text>
        <dbReference type="EC" id="5.6.2.1"/>
    </reaction>
</comment>
<dbReference type="InterPro" id="IPR023405">
    <property type="entry name" value="Topo_IA_core_domain"/>
</dbReference>
<evidence type="ECO:0000256" key="1">
    <source>
        <dbReference type="ARBA" id="ARBA00000213"/>
    </source>
</evidence>
<keyword evidence="12" id="KW-1185">Reference proteome</keyword>
<feature type="active site" description="O-(5'-phospho-DNA)-tyrosine intermediate" evidence="8">
    <location>
        <position position="295"/>
    </location>
</feature>
<dbReference type="SMART" id="SM00493">
    <property type="entry name" value="TOPRIM"/>
    <property type="match status" value="1"/>
</dbReference>
<dbReference type="Gene3D" id="1.10.460.10">
    <property type="entry name" value="Topoisomerase I, domain 2"/>
    <property type="match status" value="1"/>
</dbReference>
<name>A0AA45WK54_9AQUI</name>
<evidence type="ECO:0000256" key="6">
    <source>
        <dbReference type="ARBA" id="ARBA00023125"/>
    </source>
</evidence>
<dbReference type="PROSITE" id="PS52039">
    <property type="entry name" value="TOPO_IA_2"/>
    <property type="match status" value="1"/>
</dbReference>
<dbReference type="PANTHER" id="PTHR42785">
    <property type="entry name" value="DNA TOPOISOMERASE, TYPE IA, CORE"/>
    <property type="match status" value="1"/>
</dbReference>
<dbReference type="Gene3D" id="1.10.290.10">
    <property type="entry name" value="Topoisomerase I, domain 4"/>
    <property type="match status" value="1"/>
</dbReference>
<dbReference type="InterPro" id="IPR013826">
    <property type="entry name" value="Topo_IA_cen_sub3"/>
</dbReference>
<comment type="subunit">
    <text evidence="8">Monomer.</text>
</comment>
<gene>
    <name evidence="8" type="primary">topA</name>
    <name evidence="11" type="ORF">SAMN06264868_10419</name>
</gene>
<dbReference type="InterPro" id="IPR006171">
    <property type="entry name" value="TOPRIM_dom"/>
</dbReference>
<comment type="similarity">
    <text evidence="2 8">Belongs to the type IA topoisomerase family.</text>
</comment>
<evidence type="ECO:0000256" key="7">
    <source>
        <dbReference type="ARBA" id="ARBA00023235"/>
    </source>
</evidence>
<comment type="caution">
    <text evidence="8">Lacks conserved residue(s) required for the propagation of feature annotation.</text>
</comment>
<evidence type="ECO:0000259" key="9">
    <source>
        <dbReference type="PROSITE" id="PS50880"/>
    </source>
</evidence>
<dbReference type="GO" id="GO:0046872">
    <property type="term" value="F:metal ion binding"/>
    <property type="evidence" value="ECO:0007669"/>
    <property type="project" value="UniProtKB-KW"/>
</dbReference>
<accession>A0AA45WK54</accession>
<dbReference type="CDD" id="cd00186">
    <property type="entry name" value="TOP1Ac"/>
    <property type="match status" value="1"/>
</dbReference>
<dbReference type="InterPro" id="IPR013824">
    <property type="entry name" value="Topo_IA_cen_sub1"/>
</dbReference>
<comment type="caution">
    <text evidence="11">The sequence shown here is derived from an EMBL/GenBank/DDBJ whole genome shotgun (WGS) entry which is preliminary data.</text>
</comment>
<dbReference type="GO" id="GO:0003677">
    <property type="term" value="F:DNA binding"/>
    <property type="evidence" value="ECO:0007669"/>
    <property type="project" value="UniProtKB-KW"/>
</dbReference>
<proteinExistence type="inferred from homology"/>
<dbReference type="Gene3D" id="3.40.50.140">
    <property type="match status" value="1"/>
</dbReference>
<evidence type="ECO:0000256" key="4">
    <source>
        <dbReference type="ARBA" id="ARBA00022842"/>
    </source>
</evidence>
<keyword evidence="5 8" id="KW-0799">Topoisomerase</keyword>
<dbReference type="InterPro" id="IPR013825">
    <property type="entry name" value="Topo_IA_cen_sub2"/>
</dbReference>
<dbReference type="InterPro" id="IPR013497">
    <property type="entry name" value="Topo_IA_cen"/>
</dbReference>
<evidence type="ECO:0000256" key="3">
    <source>
        <dbReference type="ARBA" id="ARBA00022723"/>
    </source>
</evidence>
<reference evidence="11" key="1">
    <citation type="submission" date="2017-05" db="EMBL/GenBank/DDBJ databases">
        <authorList>
            <person name="Varghese N."/>
            <person name="Submissions S."/>
        </authorList>
    </citation>
    <scope>NUCLEOTIDE SEQUENCE</scope>
    <source>
        <strain evidence="11">DSM 18763</strain>
    </source>
</reference>
<feature type="site" description="Interaction with DNA" evidence="8">
    <location>
        <position position="151"/>
    </location>
</feature>
<dbReference type="GO" id="GO:0006265">
    <property type="term" value="P:DNA topological change"/>
    <property type="evidence" value="ECO:0007669"/>
    <property type="project" value="UniProtKB-UniRule"/>
</dbReference>
<dbReference type="Proteomes" id="UP001157947">
    <property type="component" value="Unassembled WGS sequence"/>
</dbReference>
<feature type="domain" description="Toprim" evidence="9">
    <location>
        <begin position="4"/>
        <end position="113"/>
    </location>
</feature>
<dbReference type="HAMAP" id="MF_00952">
    <property type="entry name" value="Topoisom_1_prok"/>
    <property type="match status" value="1"/>
</dbReference>
<evidence type="ECO:0000313" key="12">
    <source>
        <dbReference type="Proteomes" id="UP001157947"/>
    </source>
</evidence>
<feature type="domain" description="Topo IA-type catalytic" evidence="10">
    <location>
        <begin position="132"/>
        <end position="555"/>
    </location>
</feature>
<keyword evidence="6 8" id="KW-0238">DNA-binding</keyword>